<dbReference type="InterPro" id="IPR011641">
    <property type="entry name" value="Tyr-kin_ephrin_A/B_rcpt-like"/>
</dbReference>
<feature type="domain" description="SRCR" evidence="7">
    <location>
        <begin position="8"/>
        <end position="109"/>
    </location>
</feature>
<comment type="caution">
    <text evidence="5">Lacks conserved residue(s) required for the propagation of feature annotation.</text>
</comment>
<feature type="domain" description="SRCR" evidence="7">
    <location>
        <begin position="114"/>
        <end position="216"/>
    </location>
</feature>
<dbReference type="SUPFAM" id="SSF56487">
    <property type="entry name" value="SRCR-like"/>
    <property type="match status" value="2"/>
</dbReference>
<feature type="non-terminal residue" evidence="8">
    <location>
        <position position="1"/>
    </location>
</feature>
<evidence type="ECO:0000313" key="8">
    <source>
        <dbReference type="EMBL" id="KAK7492872.1"/>
    </source>
</evidence>
<evidence type="ECO:0000256" key="2">
    <source>
        <dbReference type="ARBA" id="ARBA00022737"/>
    </source>
</evidence>
<keyword evidence="3 5" id="KW-1015">Disulfide bond</keyword>
<protein>
    <recommendedName>
        <fullName evidence="7">SRCR domain-containing protein</fullName>
    </recommendedName>
</protein>
<organism evidence="8 9">
    <name type="scientific">Batillaria attramentaria</name>
    <dbReference type="NCBI Taxonomy" id="370345"/>
    <lineage>
        <taxon>Eukaryota</taxon>
        <taxon>Metazoa</taxon>
        <taxon>Spiralia</taxon>
        <taxon>Lophotrochozoa</taxon>
        <taxon>Mollusca</taxon>
        <taxon>Gastropoda</taxon>
        <taxon>Caenogastropoda</taxon>
        <taxon>Sorbeoconcha</taxon>
        <taxon>Cerithioidea</taxon>
        <taxon>Batillariidae</taxon>
        <taxon>Batillaria</taxon>
    </lineage>
</organism>
<dbReference type="AlphaFoldDB" id="A0ABD0L0D6"/>
<dbReference type="PRINTS" id="PR00258">
    <property type="entry name" value="SPERACTRCPTR"/>
</dbReference>
<dbReference type="InterPro" id="IPR001190">
    <property type="entry name" value="SRCR"/>
</dbReference>
<keyword evidence="1" id="KW-0732">Signal</keyword>
<evidence type="ECO:0000313" key="9">
    <source>
        <dbReference type="Proteomes" id="UP001519460"/>
    </source>
</evidence>
<accession>A0ABD0L0D6</accession>
<dbReference type="SMART" id="SM01411">
    <property type="entry name" value="Ephrin_rec_like"/>
    <property type="match status" value="6"/>
</dbReference>
<dbReference type="Proteomes" id="UP001519460">
    <property type="component" value="Unassembled WGS sequence"/>
</dbReference>
<evidence type="ECO:0000256" key="4">
    <source>
        <dbReference type="ARBA" id="ARBA00023180"/>
    </source>
</evidence>
<dbReference type="PROSITE" id="PS50287">
    <property type="entry name" value="SRCR_2"/>
    <property type="match status" value="2"/>
</dbReference>
<dbReference type="Gene3D" id="2.10.50.10">
    <property type="entry name" value="Tumor Necrosis Factor Receptor, subunit A, domain 2"/>
    <property type="match status" value="6"/>
</dbReference>
<feature type="disulfide bond" evidence="5">
    <location>
        <begin position="78"/>
        <end position="88"/>
    </location>
</feature>
<keyword evidence="4" id="KW-0325">Glycoprotein</keyword>
<proteinExistence type="predicted"/>
<feature type="disulfide bond" evidence="5">
    <location>
        <begin position="185"/>
        <end position="195"/>
    </location>
</feature>
<dbReference type="PANTHER" id="PTHR48071:SF18">
    <property type="entry name" value="DELETED IN MALIGNANT BRAIN TUMORS 1 PROTEIN-RELATED"/>
    <property type="match status" value="1"/>
</dbReference>
<gene>
    <name evidence="8" type="ORF">BaRGS_00015819</name>
</gene>
<feature type="compositionally biased region" description="Basic and acidic residues" evidence="6">
    <location>
        <begin position="1219"/>
        <end position="1229"/>
    </location>
</feature>
<feature type="compositionally biased region" description="Basic and acidic residues" evidence="6">
    <location>
        <begin position="823"/>
        <end position="835"/>
    </location>
</feature>
<evidence type="ECO:0000256" key="1">
    <source>
        <dbReference type="ARBA" id="ARBA00022729"/>
    </source>
</evidence>
<dbReference type="FunFam" id="3.10.250.10:FF:000006">
    <property type="entry name" value="neurotrypsin isoform X2"/>
    <property type="match status" value="2"/>
</dbReference>
<feature type="region of interest" description="Disordered" evidence="6">
    <location>
        <begin position="974"/>
        <end position="1247"/>
    </location>
</feature>
<feature type="region of interest" description="Disordered" evidence="6">
    <location>
        <begin position="923"/>
        <end position="946"/>
    </location>
</feature>
<dbReference type="SUPFAM" id="SSF57184">
    <property type="entry name" value="Growth factor receptor domain"/>
    <property type="match status" value="2"/>
</dbReference>
<evidence type="ECO:0000256" key="6">
    <source>
        <dbReference type="SAM" id="MobiDB-lite"/>
    </source>
</evidence>
<keyword evidence="9" id="KW-1185">Reference proteome</keyword>
<reference evidence="8 9" key="1">
    <citation type="journal article" date="2023" name="Sci. Data">
        <title>Genome assembly of the Korean intertidal mud-creeper Batillaria attramentaria.</title>
        <authorList>
            <person name="Patra A.K."/>
            <person name="Ho P.T."/>
            <person name="Jun S."/>
            <person name="Lee S.J."/>
            <person name="Kim Y."/>
            <person name="Won Y.J."/>
        </authorList>
    </citation>
    <scope>NUCLEOTIDE SEQUENCE [LARGE SCALE GENOMIC DNA]</scope>
    <source>
        <strain evidence="8">Wonlab-2016</strain>
    </source>
</reference>
<evidence type="ECO:0000259" key="7">
    <source>
        <dbReference type="PROSITE" id="PS50287"/>
    </source>
</evidence>
<dbReference type="InterPro" id="IPR009030">
    <property type="entry name" value="Growth_fac_rcpt_cys_sf"/>
</dbReference>
<sequence length="1247" mass="135173">IAVSAQPVRLVGGSSQYEGRVEVYINRTWGTVCDDLFDFADAKVICNMLGYPGDRIAVLSSAYYGQGSDPILLDDVECTGTEINILQCRHNAIGNNDCKHSEDAGVNCRSSSAVRLVGGQWLSEGRVEVYINGQWGTVCDDFFDDADARVVCEMLGYNVNMRLAVYPRAYYGQGTLPILLDDVECTGSEINLQNCSSNGVGNHDCTHAEDVGETVRLESFCIGGDVALALREPISTYLRRGIAAIVLAELARVMKDRHNLQTASGTWNSGNKTQRFEYCIPCPTDYDTLGEGATHPDNCTLLTVCNPGQQYNGRSCEACPYGTWNSGNETQRFEQCASCPVNYVTEGEGATYPDDCVLNCSVGQYSDDVGKVCRPCPVGSYQDMIWQYSCALCPNGTSTHTEGSSHSTDCQPVCGPGEQYNGRSCVPCPQGWWNSGNETQRFEQCALCPGEYITHGEGATHPDNCTLLNCTTGQYINVSDVEVCSPCPLGTYQDMDWQYNCTLCPDGTSTHREGSLHRTDCQREQYNGSSCVPCPQGTWNSGNRIQCFEQCVPCPQGYVSVGEGATHPDNCTLRDCPAGEYIDAKNDDSCTKCPKNSYQELPRQYSCARCPTGTVTDSEGSVLQTDCKGRYSLPPPGVETTASMELKYALVEVCTVEKENSVRTTLRTRIVEMRSDVPTLCPDVTCTNAEVTASCSGIDSRSVVAAVSLKDLPSTLTSASKGTTMTAQDMLLTAAQADAFNLTDIGAALDKNHVVIAVQQSCKEGYRKSGADCVPVRSDSSPVSAKLVAQKAGKCWSLLKPPFLHCMYEFALRKRRRNNYAQADRKLNGSSEEHSYSALGRHSHSGHAAGGDVMDLRFLRGRTSSQNNPQDGTGSDTVSVYDYIGDPLEGYDEYLTPASHPTNHHPTSTRFLEVPPVLHQLRDEPRFPQPSHPNLTPRSGDRDVSIVPTAPRMEDEAGFAASQHRLRSGAPYLSAAVPDSRPKDNGITQAPVSPHANGQGFPGIPTPFESPYQRTVVSDFPSTLADSRGPMTSTRPNVQPPTTAQAGMSQNTSSKSAQPGHPWRSKGREGALPILTPLHMGGDRSDALTYGRRFESPGSAPIPPSSKSQRFASMIPPDDELVPAPHGPRSPSSEMSPVQAGRTGVSNFNDDVIVPPMTSSRGNFERASAPQAPPPTRPKPKVNSTYFPGLRKDTVTSGPTSDVMARDQLDVGVPYRHRAPAERPSRDASAETEPNRLSSYYIPSPDY</sequence>
<dbReference type="PANTHER" id="PTHR48071">
    <property type="entry name" value="SRCR DOMAIN-CONTAINING PROTEIN"/>
    <property type="match status" value="1"/>
</dbReference>
<dbReference type="SMART" id="SM00202">
    <property type="entry name" value="SR"/>
    <property type="match status" value="2"/>
</dbReference>
<dbReference type="Gene3D" id="3.10.250.10">
    <property type="entry name" value="SRCR-like domain"/>
    <property type="match status" value="2"/>
</dbReference>
<dbReference type="Pfam" id="PF00530">
    <property type="entry name" value="SRCR"/>
    <property type="match status" value="2"/>
</dbReference>
<dbReference type="EMBL" id="JACVVK020000098">
    <property type="protein sequence ID" value="KAK7492872.1"/>
    <property type="molecule type" value="Genomic_DNA"/>
</dbReference>
<dbReference type="InterPro" id="IPR036772">
    <property type="entry name" value="SRCR-like_dom_sf"/>
</dbReference>
<evidence type="ECO:0000256" key="3">
    <source>
        <dbReference type="ARBA" id="ARBA00023157"/>
    </source>
</evidence>
<keyword evidence="2" id="KW-0677">Repeat</keyword>
<feature type="region of interest" description="Disordered" evidence="6">
    <location>
        <begin position="823"/>
        <end position="850"/>
    </location>
</feature>
<feature type="compositionally biased region" description="Polar residues" evidence="6">
    <location>
        <begin position="1012"/>
        <end position="1057"/>
    </location>
</feature>
<dbReference type="PROSITE" id="PS00420">
    <property type="entry name" value="SRCR_1"/>
    <property type="match status" value="2"/>
</dbReference>
<evidence type="ECO:0000256" key="5">
    <source>
        <dbReference type="PROSITE-ProRule" id="PRU00196"/>
    </source>
</evidence>
<comment type="caution">
    <text evidence="8">The sequence shown here is derived from an EMBL/GenBank/DDBJ whole genome shotgun (WGS) entry which is preliminary data.</text>
</comment>
<dbReference type="Pfam" id="PF07699">
    <property type="entry name" value="Ephrin_rec_like"/>
    <property type="match status" value="3"/>
</dbReference>
<name>A0ABD0L0D6_9CAEN</name>